<dbReference type="eggNOG" id="ENOG50329WC">
    <property type="taxonomic scope" value="Bacteria"/>
</dbReference>
<dbReference type="HOGENOM" id="CLU_2495213_0_0_3"/>
<dbReference type="AlphaFoldDB" id="K9XP31"/>
<reference evidence="2" key="1">
    <citation type="journal article" date="2013" name="Proc. Natl. Acad. Sci. U.S.A.">
        <title>Improving the coverage of the cyanobacterial phylum using diversity-driven genome sequencing.</title>
        <authorList>
            <person name="Shih P.M."/>
            <person name="Wu D."/>
            <person name="Latifi A."/>
            <person name="Axen S.D."/>
            <person name="Fewer D.P."/>
            <person name="Talla E."/>
            <person name="Calteau A."/>
            <person name="Cai F."/>
            <person name="Tandeau de Marsac N."/>
            <person name="Rippka R."/>
            <person name="Herdman M."/>
            <person name="Sivonen K."/>
            <person name="Coursin T."/>
            <person name="Laurent T."/>
            <person name="Goodwin L."/>
            <person name="Nolan M."/>
            <person name="Davenport K.W."/>
            <person name="Han C.S."/>
            <person name="Rubin E.M."/>
            <person name="Eisen J.A."/>
            <person name="Woyke T."/>
            <person name="Gugger M."/>
            <person name="Kerfeld C.A."/>
        </authorList>
    </citation>
    <scope>NUCLEOTIDE SEQUENCE [LARGE SCALE GENOMIC DNA]</scope>
    <source>
        <strain evidence="2">ATCC 29371 / PCC 7437</strain>
    </source>
</reference>
<keyword evidence="2" id="KW-1185">Reference proteome</keyword>
<sequence length="90" mass="10543">MPSKSQVYCFRASYDIKLDKSTLPPWLSVDENWLGYRIQTLPWIVDVAKVLDLLVIDDSIEEWIFYLENLGLKEVTPVCCEEFFTDSLYS</sequence>
<evidence type="ECO:0000313" key="2">
    <source>
        <dbReference type="Proteomes" id="UP000010473"/>
    </source>
</evidence>
<evidence type="ECO:0000313" key="1">
    <source>
        <dbReference type="EMBL" id="AFZ34288.1"/>
    </source>
</evidence>
<dbReference type="OrthoDB" id="460085at2"/>
<dbReference type="STRING" id="111780.Sta7437_0693"/>
<dbReference type="RefSeq" id="WP_015191961.1">
    <property type="nucleotide sequence ID" value="NC_019748.1"/>
</dbReference>
<organism evidence="1 2">
    <name type="scientific">Stanieria cyanosphaera (strain ATCC 29371 / PCC 7437)</name>
    <dbReference type="NCBI Taxonomy" id="111780"/>
    <lineage>
        <taxon>Bacteria</taxon>
        <taxon>Bacillati</taxon>
        <taxon>Cyanobacteriota</taxon>
        <taxon>Cyanophyceae</taxon>
        <taxon>Pleurocapsales</taxon>
        <taxon>Dermocarpellaceae</taxon>
        <taxon>Stanieria</taxon>
    </lineage>
</organism>
<gene>
    <name evidence="1" type="ordered locus">Sta7437_0693</name>
</gene>
<dbReference type="EMBL" id="CP003653">
    <property type="protein sequence ID" value="AFZ34288.1"/>
    <property type="molecule type" value="Genomic_DNA"/>
</dbReference>
<accession>K9XP31</accession>
<dbReference type="KEGG" id="scs:Sta7437_0693"/>
<protein>
    <submittedName>
        <fullName evidence="1">Uncharacterized protein</fullName>
    </submittedName>
</protein>
<name>K9XP31_STAC7</name>
<dbReference type="Proteomes" id="UP000010473">
    <property type="component" value="Chromosome"/>
</dbReference>
<proteinExistence type="predicted"/>